<keyword evidence="3" id="KW-0808">Transferase</keyword>
<accession>A0A1Y5F8H8</accession>
<dbReference type="InterPro" id="IPR036554">
    <property type="entry name" value="GHMP_kinase_C_sf"/>
</dbReference>
<name>A0A1Y5F8H8_9BACT</name>
<proteinExistence type="predicted"/>
<organism evidence="11 12">
    <name type="scientific">Halobacteriovorax marinus</name>
    <dbReference type="NCBI Taxonomy" id="97084"/>
    <lineage>
        <taxon>Bacteria</taxon>
        <taxon>Pseudomonadati</taxon>
        <taxon>Bdellovibrionota</taxon>
        <taxon>Bacteriovoracia</taxon>
        <taxon>Bacteriovoracales</taxon>
        <taxon>Halobacteriovoraceae</taxon>
        <taxon>Halobacteriovorax</taxon>
    </lineage>
</organism>
<reference evidence="12" key="1">
    <citation type="journal article" date="2017" name="Proc. Natl. Acad. Sci. U.S.A.">
        <title>Simulation of Deepwater Horizon oil plume reveals substrate specialization within a complex community of hydrocarbon-degraders.</title>
        <authorList>
            <person name="Hu P."/>
            <person name="Dubinsky E.A."/>
            <person name="Probst A.J."/>
            <person name="Wang J."/>
            <person name="Sieber C.M.K."/>
            <person name="Tom L.M."/>
            <person name="Gardinali P."/>
            <person name="Banfield J.F."/>
            <person name="Atlas R.M."/>
            <person name="Andersen G.L."/>
        </authorList>
    </citation>
    <scope>NUCLEOTIDE SEQUENCE [LARGE SCALE GENOMIC DNA]</scope>
</reference>
<evidence type="ECO:0000259" key="10">
    <source>
        <dbReference type="Pfam" id="PF00288"/>
    </source>
</evidence>
<keyword evidence="4" id="KW-0547">Nucleotide-binding</keyword>
<evidence type="ECO:0000256" key="6">
    <source>
        <dbReference type="ARBA" id="ARBA00022840"/>
    </source>
</evidence>
<dbReference type="InterPro" id="IPR006205">
    <property type="entry name" value="Mev_gal_kin"/>
</dbReference>
<dbReference type="InterPro" id="IPR020568">
    <property type="entry name" value="Ribosomal_Su5_D2-typ_SF"/>
</dbReference>
<comment type="caution">
    <text evidence="11">The sequence shown here is derived from an EMBL/GenBank/DDBJ whole genome shotgun (WGS) entry which is preliminary data.</text>
</comment>
<keyword evidence="5 11" id="KW-0418">Kinase</keyword>
<dbReference type="GO" id="GO:0019287">
    <property type="term" value="P:isopentenyl diphosphate biosynthetic process, mevalonate pathway"/>
    <property type="evidence" value="ECO:0007669"/>
    <property type="project" value="TreeGrafter"/>
</dbReference>
<sequence>MDSFYSKVLLFGEYSIIRNSMALAVPYSLFEGKLTFPRDKNFRIDSELKAFAQYLKNLDAKEELLCEMDLSSFEFDIGQGIFFDSSIPQGYGVGSSGAVVAAVFKNYQTKEFDIEKSLPFLKNTFAQLESHFHGSSSGMDPLISYLNSPLLINGSNDYRQVEIPKSEGEGAIFLLNTGRSRRTEPLVNLFLEKCKTEHFSNLCDNVLAPITDNCINAFLSGDKDSLFEFFRELSDFQFRHFGPMIPKLYNELWENGLKYENFYLKLCGAGGGGFLLGMTKNLKEAMVDLSPYEIRPLFKF</sequence>
<comment type="pathway">
    <text evidence="9">Isoprenoid biosynthesis; isopentenyl diphosphate biosynthesis via mevalonate pathway; isopentenyl diphosphate from (R)-mevalonate: step 1/3.</text>
</comment>
<keyword evidence="1" id="KW-0963">Cytoplasm</keyword>
<dbReference type="InterPro" id="IPR006204">
    <property type="entry name" value="GHMP_kinase_N_dom"/>
</dbReference>
<evidence type="ECO:0000256" key="1">
    <source>
        <dbReference type="ARBA" id="ARBA00022490"/>
    </source>
</evidence>
<evidence type="ECO:0000256" key="9">
    <source>
        <dbReference type="ARBA" id="ARBA00029438"/>
    </source>
</evidence>
<evidence type="ECO:0000256" key="3">
    <source>
        <dbReference type="ARBA" id="ARBA00022679"/>
    </source>
</evidence>
<feature type="domain" description="GHMP kinase N-terminal" evidence="10">
    <location>
        <begin position="80"/>
        <end position="146"/>
    </location>
</feature>
<protein>
    <submittedName>
        <fullName evidence="11">Mevalonate kinase</fullName>
    </submittedName>
</protein>
<dbReference type="Pfam" id="PF00288">
    <property type="entry name" value="GHMP_kinases_N"/>
    <property type="match status" value="1"/>
</dbReference>
<keyword evidence="2" id="KW-0444">Lipid biosynthesis</keyword>
<evidence type="ECO:0000313" key="11">
    <source>
        <dbReference type="EMBL" id="OUR97208.1"/>
    </source>
</evidence>
<dbReference type="Proteomes" id="UP000196531">
    <property type="component" value="Unassembled WGS sequence"/>
</dbReference>
<keyword evidence="7" id="KW-0460">Magnesium</keyword>
<dbReference type="GO" id="GO:0005524">
    <property type="term" value="F:ATP binding"/>
    <property type="evidence" value="ECO:0007669"/>
    <property type="project" value="UniProtKB-KW"/>
</dbReference>
<dbReference type="Gene3D" id="3.30.230.10">
    <property type="match status" value="1"/>
</dbReference>
<evidence type="ECO:0000256" key="5">
    <source>
        <dbReference type="ARBA" id="ARBA00022777"/>
    </source>
</evidence>
<gene>
    <name evidence="11" type="ORF">A9Q84_12850</name>
</gene>
<keyword evidence="6" id="KW-0067">ATP-binding</keyword>
<dbReference type="SUPFAM" id="SSF54211">
    <property type="entry name" value="Ribosomal protein S5 domain 2-like"/>
    <property type="match status" value="1"/>
</dbReference>
<evidence type="ECO:0000256" key="7">
    <source>
        <dbReference type="ARBA" id="ARBA00022842"/>
    </source>
</evidence>
<dbReference type="GO" id="GO:0005829">
    <property type="term" value="C:cytosol"/>
    <property type="evidence" value="ECO:0007669"/>
    <property type="project" value="TreeGrafter"/>
</dbReference>
<dbReference type="EMBL" id="MAAO01000006">
    <property type="protein sequence ID" value="OUR97208.1"/>
    <property type="molecule type" value="Genomic_DNA"/>
</dbReference>
<dbReference type="PRINTS" id="PR00959">
    <property type="entry name" value="MEVGALKINASE"/>
</dbReference>
<dbReference type="GO" id="GO:0004496">
    <property type="term" value="F:mevalonate kinase activity"/>
    <property type="evidence" value="ECO:0007669"/>
    <property type="project" value="InterPro"/>
</dbReference>
<dbReference type="InterPro" id="IPR014721">
    <property type="entry name" value="Ribsml_uS5_D2-typ_fold_subgr"/>
</dbReference>
<dbReference type="AlphaFoldDB" id="A0A1Y5F8H8"/>
<evidence type="ECO:0000256" key="4">
    <source>
        <dbReference type="ARBA" id="ARBA00022741"/>
    </source>
</evidence>
<dbReference type="SUPFAM" id="SSF55060">
    <property type="entry name" value="GHMP Kinase, C-terminal domain"/>
    <property type="match status" value="1"/>
</dbReference>
<evidence type="ECO:0000313" key="12">
    <source>
        <dbReference type="Proteomes" id="UP000196531"/>
    </source>
</evidence>
<dbReference type="Gene3D" id="3.30.70.890">
    <property type="entry name" value="GHMP kinase, C-terminal domain"/>
    <property type="match status" value="1"/>
</dbReference>
<dbReference type="PANTHER" id="PTHR43290:SF2">
    <property type="entry name" value="MEVALONATE KINASE"/>
    <property type="match status" value="1"/>
</dbReference>
<dbReference type="PANTHER" id="PTHR43290">
    <property type="entry name" value="MEVALONATE KINASE"/>
    <property type="match status" value="1"/>
</dbReference>
<evidence type="ECO:0000256" key="8">
    <source>
        <dbReference type="ARBA" id="ARBA00023098"/>
    </source>
</evidence>
<keyword evidence="8" id="KW-0443">Lipid metabolism</keyword>
<evidence type="ECO:0000256" key="2">
    <source>
        <dbReference type="ARBA" id="ARBA00022516"/>
    </source>
</evidence>